<evidence type="ECO:0000313" key="2">
    <source>
        <dbReference type="EMBL" id="KAF5680174.1"/>
    </source>
</evidence>
<evidence type="ECO:0000256" key="1">
    <source>
        <dbReference type="SAM" id="MobiDB-lite"/>
    </source>
</evidence>
<sequence length="233" mass="26181">MSDEVITDEFEVEVFLDLLHWSWEDAYNGTHEPERPVSPFSQPTPPISGPAIPQKEPKGSRFEWEIVGEQSPSLDSEVYPPSEDVEPLDIYESFRMIRSAAPSPEPGSFSCGQSPQSTLDHGNSSSAEAPNRKRSFSSDSDDTFTKRIRRQIRNELMCVPEAELNSTAEPSKNRKVNFDQVLAAYCQSYDLHDSSIAGHLSDKQPDGSCYNDVSERREESAILKSNVSFTKYH</sequence>
<dbReference type="Proteomes" id="UP000572754">
    <property type="component" value="Unassembled WGS sequence"/>
</dbReference>
<evidence type="ECO:0000313" key="3">
    <source>
        <dbReference type="Proteomes" id="UP000572754"/>
    </source>
</evidence>
<reference evidence="3" key="1">
    <citation type="journal article" date="2020" name="BMC Genomics">
        <title>Correction to: Identification and distribution of gene clusters required for synthesis of sphingolipid metabolism inhibitors in diverse species of the filamentous fungus Fusarium.</title>
        <authorList>
            <person name="Kim H.S."/>
            <person name="Lohmar J.M."/>
            <person name="Busman M."/>
            <person name="Brown D.W."/>
            <person name="Naumann T.A."/>
            <person name="Divon H.H."/>
            <person name="Lysoe E."/>
            <person name="Uhlig S."/>
            <person name="Proctor R.H."/>
        </authorList>
    </citation>
    <scope>NUCLEOTIDE SEQUENCE [LARGE SCALE GENOMIC DNA]</scope>
    <source>
        <strain evidence="3">NRRL 25331</strain>
    </source>
</reference>
<dbReference type="AlphaFoldDB" id="A0A8H5U3Q4"/>
<feature type="region of interest" description="Disordered" evidence="1">
    <location>
        <begin position="101"/>
        <end position="144"/>
    </location>
</feature>
<organism evidence="2 3">
    <name type="scientific">Fusarium circinatum</name>
    <name type="common">Pitch canker fungus</name>
    <name type="synonym">Gibberella circinata</name>
    <dbReference type="NCBI Taxonomy" id="48490"/>
    <lineage>
        <taxon>Eukaryota</taxon>
        <taxon>Fungi</taxon>
        <taxon>Dikarya</taxon>
        <taxon>Ascomycota</taxon>
        <taxon>Pezizomycotina</taxon>
        <taxon>Sordariomycetes</taxon>
        <taxon>Hypocreomycetidae</taxon>
        <taxon>Hypocreales</taxon>
        <taxon>Nectriaceae</taxon>
        <taxon>Fusarium</taxon>
        <taxon>Fusarium fujikuroi species complex</taxon>
    </lineage>
</organism>
<accession>A0A8H5U3Q4</accession>
<comment type="caution">
    <text evidence="2">The sequence shown here is derived from an EMBL/GenBank/DDBJ whole genome shotgun (WGS) entry which is preliminary data.</text>
</comment>
<gene>
    <name evidence="2" type="ORF">FCIRC_5884</name>
</gene>
<proteinExistence type="predicted"/>
<feature type="region of interest" description="Disordered" evidence="1">
    <location>
        <begin position="28"/>
        <end position="83"/>
    </location>
</feature>
<keyword evidence="3" id="KW-1185">Reference proteome</keyword>
<feature type="compositionally biased region" description="Basic and acidic residues" evidence="1">
    <location>
        <begin position="55"/>
        <end position="64"/>
    </location>
</feature>
<dbReference type="EMBL" id="JAAQPE010000197">
    <property type="protein sequence ID" value="KAF5680174.1"/>
    <property type="molecule type" value="Genomic_DNA"/>
</dbReference>
<feature type="compositionally biased region" description="Polar residues" evidence="1">
    <location>
        <begin position="110"/>
        <end position="128"/>
    </location>
</feature>
<name>A0A8H5U3Q4_FUSCI</name>
<reference evidence="2 3" key="2">
    <citation type="submission" date="2020-05" db="EMBL/GenBank/DDBJ databases">
        <title>Identification and distribution of gene clusters putatively required for synthesis of sphingolipid metabolism inhibitors in phylogenetically diverse species of the filamentous fungus Fusarium.</title>
        <authorList>
            <person name="Kim H.-S."/>
            <person name="Busman M."/>
            <person name="Brown D.W."/>
            <person name="Divon H."/>
            <person name="Uhlig S."/>
            <person name="Proctor R.H."/>
        </authorList>
    </citation>
    <scope>NUCLEOTIDE SEQUENCE [LARGE SCALE GENOMIC DNA]</scope>
    <source>
        <strain evidence="2 3">NRRL 25331</strain>
    </source>
</reference>
<protein>
    <submittedName>
        <fullName evidence="2">Uncharacterized protein</fullName>
    </submittedName>
</protein>